<dbReference type="EMBL" id="BAAATR010000052">
    <property type="protein sequence ID" value="GAA2275283.1"/>
    <property type="molecule type" value="Genomic_DNA"/>
</dbReference>
<dbReference type="Gene3D" id="2.60.40.1720">
    <property type="entry name" value="Calcium-dependent cell adhesion molecule-1"/>
    <property type="match status" value="1"/>
</dbReference>
<name>A0ABP5RTX2_9ACTN</name>
<organism evidence="2 3">
    <name type="scientific">Kitasatospora cystarginea</name>
    <dbReference type="NCBI Taxonomy" id="58350"/>
    <lineage>
        <taxon>Bacteria</taxon>
        <taxon>Bacillati</taxon>
        <taxon>Actinomycetota</taxon>
        <taxon>Actinomycetes</taxon>
        <taxon>Kitasatosporales</taxon>
        <taxon>Streptomycetaceae</taxon>
        <taxon>Kitasatospora</taxon>
    </lineage>
</organism>
<protein>
    <recommendedName>
        <fullName evidence="1">Calcium-dependent cell adhesion molecule 1 membrane-binding domain-containing protein</fullName>
    </recommendedName>
</protein>
<comment type="caution">
    <text evidence="2">The sequence shown here is derived from an EMBL/GenBank/DDBJ whole genome shotgun (WGS) entry which is preliminary data.</text>
</comment>
<sequence length="185" mass="19411">MPGILKAATGKKIATVHTGLAFAAAVTEDGVLLAAGWDDHQQVSGILQATAGKKVTAMASRVHTLAVVQEPDPDCGPLQPRQICASLHTTGDPQDAYALAFKVGGDQQQPTSGAPCQAIDTQSTQATHIIVRRLPTSQDIASGSVYFTYDQGTGVVGIDTDKSQLPVGLSYRMSGSNRFTFTWTP</sequence>
<evidence type="ECO:0000313" key="3">
    <source>
        <dbReference type="Proteomes" id="UP001500305"/>
    </source>
</evidence>
<dbReference type="InterPro" id="IPR038423">
    <property type="entry name" value="CAD_C_sf"/>
</dbReference>
<evidence type="ECO:0000313" key="2">
    <source>
        <dbReference type="EMBL" id="GAA2275283.1"/>
    </source>
</evidence>
<reference evidence="3" key="1">
    <citation type="journal article" date="2019" name="Int. J. Syst. Evol. Microbiol.">
        <title>The Global Catalogue of Microorganisms (GCM) 10K type strain sequencing project: providing services to taxonomists for standard genome sequencing and annotation.</title>
        <authorList>
            <consortium name="The Broad Institute Genomics Platform"/>
            <consortium name="The Broad Institute Genome Sequencing Center for Infectious Disease"/>
            <person name="Wu L."/>
            <person name="Ma J."/>
        </authorList>
    </citation>
    <scope>NUCLEOTIDE SEQUENCE [LARGE SCALE GENOMIC DNA]</scope>
    <source>
        <strain evidence="3">JCM 7356</strain>
    </source>
</reference>
<dbReference type="InterPro" id="IPR029283">
    <property type="entry name" value="Membrane-bd"/>
</dbReference>
<dbReference type="Proteomes" id="UP001500305">
    <property type="component" value="Unassembled WGS sequence"/>
</dbReference>
<keyword evidence="3" id="KW-1185">Reference proteome</keyword>
<dbReference type="RefSeq" id="WP_344640744.1">
    <property type="nucleotide sequence ID" value="NZ_BAAATR010000052.1"/>
</dbReference>
<dbReference type="Pfam" id="PF14564">
    <property type="entry name" value="Membrane_bind"/>
    <property type="match status" value="1"/>
</dbReference>
<proteinExistence type="predicted"/>
<gene>
    <name evidence="2" type="ORF">GCM10010430_71480</name>
</gene>
<feature type="domain" description="Calcium-dependent cell adhesion molecule 1 membrane-binding" evidence="1">
    <location>
        <begin position="120"/>
        <end position="182"/>
    </location>
</feature>
<evidence type="ECO:0000259" key="1">
    <source>
        <dbReference type="Pfam" id="PF14564"/>
    </source>
</evidence>
<accession>A0ABP5RTX2</accession>